<keyword evidence="8" id="KW-1185">Reference proteome</keyword>
<dbReference type="PROSITE" id="PS01081">
    <property type="entry name" value="HTH_TETR_1"/>
    <property type="match status" value="1"/>
</dbReference>
<dbReference type="InterPro" id="IPR009057">
    <property type="entry name" value="Homeodomain-like_sf"/>
</dbReference>
<feature type="domain" description="HTH tetR-type" evidence="6">
    <location>
        <begin position="36"/>
        <end position="96"/>
    </location>
</feature>
<dbReference type="RefSeq" id="WP_184335602.1">
    <property type="nucleotide sequence ID" value="NZ_JACHHZ010000007.1"/>
</dbReference>
<keyword evidence="2 4" id="KW-0238">DNA-binding</keyword>
<dbReference type="PANTHER" id="PTHR30055">
    <property type="entry name" value="HTH-TYPE TRANSCRIPTIONAL REGULATOR RUTR"/>
    <property type="match status" value="1"/>
</dbReference>
<dbReference type="InterPro" id="IPR041669">
    <property type="entry name" value="TetR_C_15"/>
</dbReference>
<dbReference type="Gene3D" id="1.10.357.10">
    <property type="entry name" value="Tetracycline Repressor, domain 2"/>
    <property type="match status" value="1"/>
</dbReference>
<dbReference type="SUPFAM" id="SSF46689">
    <property type="entry name" value="Homeodomain-like"/>
    <property type="match status" value="1"/>
</dbReference>
<feature type="DNA-binding region" description="H-T-H motif" evidence="4">
    <location>
        <begin position="59"/>
        <end position="78"/>
    </location>
</feature>
<sequence>MRGILRKSASPGYSHMRRNAAGSLNPRKKPQQRRSRDTIDAIFEAAIHVLLANGFDKTTTIQIAERAGVSIGSLYQYFPNKRALLAAIVRRHVGGVVDETIAACKSVHGQTIEAMCATMMAVFVDAKTRRPDISRALYLPTAAVNADAIVKEESSRCAQAVHDMLITASDAKFDQPLLVSSMLIASIVGPTRAVIEAGGDRSTFERLKLHLTALTVGYLKEVSALRCRAAASRV</sequence>
<dbReference type="InterPro" id="IPR050109">
    <property type="entry name" value="HTH-type_TetR-like_transc_reg"/>
</dbReference>
<keyword evidence="3" id="KW-0804">Transcription</keyword>
<keyword evidence="1" id="KW-0805">Transcription regulation</keyword>
<dbReference type="GO" id="GO:0003700">
    <property type="term" value="F:DNA-binding transcription factor activity"/>
    <property type="evidence" value="ECO:0007669"/>
    <property type="project" value="TreeGrafter"/>
</dbReference>
<dbReference type="PROSITE" id="PS50977">
    <property type="entry name" value="HTH_TETR_2"/>
    <property type="match status" value="1"/>
</dbReference>
<proteinExistence type="predicted"/>
<dbReference type="GO" id="GO:0000976">
    <property type="term" value="F:transcription cis-regulatory region binding"/>
    <property type="evidence" value="ECO:0007669"/>
    <property type="project" value="TreeGrafter"/>
</dbReference>
<dbReference type="AlphaFoldDB" id="A0A841HWP7"/>
<dbReference type="Proteomes" id="UP000588068">
    <property type="component" value="Unassembled WGS sequence"/>
</dbReference>
<evidence type="ECO:0000256" key="3">
    <source>
        <dbReference type="ARBA" id="ARBA00023163"/>
    </source>
</evidence>
<gene>
    <name evidence="7" type="ORF">HNQ60_005127</name>
</gene>
<evidence type="ECO:0000313" key="7">
    <source>
        <dbReference type="EMBL" id="MBB6096205.1"/>
    </source>
</evidence>
<comment type="caution">
    <text evidence="7">The sequence shown here is derived from an EMBL/GenBank/DDBJ whole genome shotgun (WGS) entry which is preliminary data.</text>
</comment>
<dbReference type="PANTHER" id="PTHR30055:SF234">
    <property type="entry name" value="HTH-TYPE TRANSCRIPTIONAL REGULATOR BETI"/>
    <property type="match status" value="1"/>
</dbReference>
<evidence type="ECO:0000259" key="6">
    <source>
        <dbReference type="PROSITE" id="PS50977"/>
    </source>
</evidence>
<dbReference type="InterPro" id="IPR023772">
    <property type="entry name" value="DNA-bd_HTH_TetR-type_CS"/>
</dbReference>
<protein>
    <submittedName>
        <fullName evidence="7">AcrR family transcriptional regulator</fullName>
    </submittedName>
</protein>
<name>A0A841HWP7_9GAMM</name>
<reference evidence="7 8" key="1">
    <citation type="submission" date="2020-08" db="EMBL/GenBank/DDBJ databases">
        <title>Genomic Encyclopedia of Type Strains, Phase IV (KMG-IV): sequencing the most valuable type-strain genomes for metagenomic binning, comparative biology and taxonomic classification.</title>
        <authorList>
            <person name="Goeker M."/>
        </authorList>
    </citation>
    <scope>NUCLEOTIDE SEQUENCE [LARGE SCALE GENOMIC DNA]</scope>
    <source>
        <strain evidence="7 8">DSM 26723</strain>
    </source>
</reference>
<evidence type="ECO:0000256" key="2">
    <source>
        <dbReference type="ARBA" id="ARBA00023125"/>
    </source>
</evidence>
<dbReference type="EMBL" id="JACHHZ010000007">
    <property type="protein sequence ID" value="MBB6096205.1"/>
    <property type="molecule type" value="Genomic_DNA"/>
</dbReference>
<feature type="region of interest" description="Disordered" evidence="5">
    <location>
        <begin position="1"/>
        <end position="35"/>
    </location>
</feature>
<evidence type="ECO:0000256" key="5">
    <source>
        <dbReference type="SAM" id="MobiDB-lite"/>
    </source>
</evidence>
<dbReference type="Pfam" id="PF17918">
    <property type="entry name" value="TetR_C_15"/>
    <property type="match status" value="1"/>
</dbReference>
<accession>A0A841HWP7</accession>
<evidence type="ECO:0000256" key="4">
    <source>
        <dbReference type="PROSITE-ProRule" id="PRU00335"/>
    </source>
</evidence>
<evidence type="ECO:0000256" key="1">
    <source>
        <dbReference type="ARBA" id="ARBA00023015"/>
    </source>
</evidence>
<organism evidence="7 8">
    <name type="scientific">Povalibacter uvarum</name>
    <dbReference type="NCBI Taxonomy" id="732238"/>
    <lineage>
        <taxon>Bacteria</taxon>
        <taxon>Pseudomonadati</taxon>
        <taxon>Pseudomonadota</taxon>
        <taxon>Gammaproteobacteria</taxon>
        <taxon>Steroidobacterales</taxon>
        <taxon>Steroidobacteraceae</taxon>
        <taxon>Povalibacter</taxon>
    </lineage>
</organism>
<dbReference type="Pfam" id="PF00440">
    <property type="entry name" value="TetR_N"/>
    <property type="match status" value="1"/>
</dbReference>
<evidence type="ECO:0000313" key="8">
    <source>
        <dbReference type="Proteomes" id="UP000588068"/>
    </source>
</evidence>
<dbReference type="InterPro" id="IPR001647">
    <property type="entry name" value="HTH_TetR"/>
</dbReference>
<dbReference type="PRINTS" id="PR00455">
    <property type="entry name" value="HTHTETR"/>
</dbReference>